<reference evidence="1 2" key="1">
    <citation type="submission" date="2021-01" db="EMBL/GenBank/DDBJ databases">
        <title>Chromosome-level genome assembly of a human fungal pathogen reveals clustering of transcriptionally co-regulated genes.</title>
        <authorList>
            <person name="Voorhies M."/>
            <person name="Cohen S."/>
            <person name="Shea T.P."/>
            <person name="Petrus S."/>
            <person name="Munoz J.F."/>
            <person name="Poplawski S."/>
            <person name="Goldman W.E."/>
            <person name="Michael T."/>
            <person name="Cuomo C.A."/>
            <person name="Sil A."/>
            <person name="Beyhan S."/>
        </authorList>
    </citation>
    <scope>NUCLEOTIDE SEQUENCE [LARGE SCALE GENOMIC DNA]</scope>
    <source>
        <strain evidence="1 2">G184AR</strain>
    </source>
</reference>
<protein>
    <submittedName>
        <fullName evidence="1">Uncharacterized protein</fullName>
    </submittedName>
</protein>
<evidence type="ECO:0000313" key="1">
    <source>
        <dbReference type="EMBL" id="KAG5295905.1"/>
    </source>
</evidence>
<evidence type="ECO:0000313" key="2">
    <source>
        <dbReference type="Proteomes" id="UP000670092"/>
    </source>
</evidence>
<gene>
    <name evidence="1" type="ORF">I7I52_06335</name>
</gene>
<accession>A0A8H7YUF7</accession>
<dbReference type="VEuPathDB" id="FungiDB:I7I52_06335"/>
<proteinExistence type="predicted"/>
<dbReference type="AlphaFoldDB" id="A0A8H7YUF7"/>
<dbReference type="Proteomes" id="UP000670092">
    <property type="component" value="Unassembled WGS sequence"/>
</dbReference>
<comment type="caution">
    <text evidence="1">The sequence shown here is derived from an EMBL/GenBank/DDBJ whole genome shotgun (WGS) entry which is preliminary data.</text>
</comment>
<sequence length="65" mass="7055">MPRITRKGRSVMPAASVSKQSTWYCSASLSLKTASLTIFSPDAIVPLCTRKYDSSPSLSSGRWTS</sequence>
<organism evidence="1 2">
    <name type="scientific">Ajellomyces capsulatus</name>
    <name type="common">Darling's disease fungus</name>
    <name type="synonym">Histoplasma capsulatum</name>
    <dbReference type="NCBI Taxonomy" id="5037"/>
    <lineage>
        <taxon>Eukaryota</taxon>
        <taxon>Fungi</taxon>
        <taxon>Dikarya</taxon>
        <taxon>Ascomycota</taxon>
        <taxon>Pezizomycotina</taxon>
        <taxon>Eurotiomycetes</taxon>
        <taxon>Eurotiomycetidae</taxon>
        <taxon>Onygenales</taxon>
        <taxon>Ajellomycetaceae</taxon>
        <taxon>Histoplasma</taxon>
    </lineage>
</organism>
<dbReference type="EMBL" id="JAEVHI010000003">
    <property type="protein sequence ID" value="KAG5295905.1"/>
    <property type="molecule type" value="Genomic_DNA"/>
</dbReference>
<name>A0A8H7YUF7_AJECA</name>